<feature type="region of interest" description="Disordered" evidence="1">
    <location>
        <begin position="467"/>
        <end position="494"/>
    </location>
</feature>
<feature type="compositionally biased region" description="Basic and acidic residues" evidence="1">
    <location>
        <begin position="473"/>
        <end position="494"/>
    </location>
</feature>
<dbReference type="EMBL" id="CAXAMN010022439">
    <property type="protein sequence ID" value="CAK9069404.1"/>
    <property type="molecule type" value="Genomic_DNA"/>
</dbReference>
<keyword evidence="3" id="KW-1185">Reference proteome</keyword>
<sequence length="494" mass="54484">MCHLGAHRQFDAMGKSTAGSARRPSRVVSAKDLVEQAKVAKDAGQHQLALEKLQQAAKRGRAQSEVARYELALLHAQLGQHEESNRWLQELGFAWKLSPAILDGTCLLGSHTPGEENLVVAFDDALPLELLSSLQDAFKPEAAFWSEHCYPTPGFFSYNQSLEESSLTTLAAQTLERLAAKSFPEVLQNQRVTSLEWWAHSRPAGSGSGHQLHYDLDEVDLRALEEAATPKHPLVSCVLYLSGSASRCSVTMVTDQDLQPESRAKRAWLCEPKVNRALLFNGKLLHGVIPSLASPDSQGPRITLMLGLWGTPGPSCSPAPEGPGRDLGPNMHLPEKGFDWPAALEVTRLSSSKKPRLEVTEASPALLAPVSPVWCTVDTATGSPKRSSVDFLGKWFLQEAPEQLQRFAPRTIEVEEVSMEELERLRAASKRADAQMPPVDFNTLAPTSLRSFVVHEEPRMVAVPQFLSSEELESQRSPRGTEKLRRRDFSVRNE</sequence>
<gene>
    <name evidence="2" type="ORF">CCMP2556_LOCUS34131</name>
</gene>
<evidence type="ECO:0000313" key="2">
    <source>
        <dbReference type="EMBL" id="CAK9069404.1"/>
    </source>
</evidence>
<evidence type="ECO:0000313" key="3">
    <source>
        <dbReference type="Proteomes" id="UP001642484"/>
    </source>
</evidence>
<dbReference type="Proteomes" id="UP001642484">
    <property type="component" value="Unassembled WGS sequence"/>
</dbReference>
<protein>
    <recommendedName>
        <fullName evidence="4">Fe2OG dioxygenase domain-containing protein</fullName>
    </recommendedName>
</protein>
<organism evidence="2 3">
    <name type="scientific">Durusdinium trenchii</name>
    <dbReference type="NCBI Taxonomy" id="1381693"/>
    <lineage>
        <taxon>Eukaryota</taxon>
        <taxon>Sar</taxon>
        <taxon>Alveolata</taxon>
        <taxon>Dinophyceae</taxon>
        <taxon>Suessiales</taxon>
        <taxon>Symbiodiniaceae</taxon>
        <taxon>Durusdinium</taxon>
    </lineage>
</organism>
<reference evidence="2 3" key="1">
    <citation type="submission" date="2024-02" db="EMBL/GenBank/DDBJ databases">
        <authorList>
            <person name="Chen Y."/>
            <person name="Shah S."/>
            <person name="Dougan E. K."/>
            <person name="Thang M."/>
            <person name="Chan C."/>
        </authorList>
    </citation>
    <scope>NUCLEOTIDE SEQUENCE [LARGE SCALE GENOMIC DNA]</scope>
</reference>
<accession>A0ABP0P0U4</accession>
<comment type="caution">
    <text evidence="2">The sequence shown here is derived from an EMBL/GenBank/DDBJ whole genome shotgun (WGS) entry which is preliminary data.</text>
</comment>
<evidence type="ECO:0000256" key="1">
    <source>
        <dbReference type="SAM" id="MobiDB-lite"/>
    </source>
</evidence>
<proteinExistence type="predicted"/>
<evidence type="ECO:0008006" key="4">
    <source>
        <dbReference type="Google" id="ProtNLM"/>
    </source>
</evidence>
<name>A0ABP0P0U4_9DINO</name>